<gene>
    <name evidence="2" type="ORF">KFL_001170180</name>
</gene>
<accession>A0A1Y1HVF9</accession>
<proteinExistence type="predicted"/>
<sequence length="98" mass="10860">MPRPSPRSPGAKLERGPKKRAPGVLLKRESFEDRWRIGGFGGVERPRRAGAAGIEEFVPGVPERKSSQYDAGRQTRLEVVDDENDCVGGEAKEWEPES</sequence>
<organism evidence="2 3">
    <name type="scientific">Klebsormidium nitens</name>
    <name type="common">Green alga</name>
    <name type="synonym">Ulothrix nitens</name>
    <dbReference type="NCBI Taxonomy" id="105231"/>
    <lineage>
        <taxon>Eukaryota</taxon>
        <taxon>Viridiplantae</taxon>
        <taxon>Streptophyta</taxon>
        <taxon>Klebsormidiophyceae</taxon>
        <taxon>Klebsormidiales</taxon>
        <taxon>Klebsormidiaceae</taxon>
        <taxon>Klebsormidium</taxon>
    </lineage>
</organism>
<keyword evidence="3" id="KW-1185">Reference proteome</keyword>
<evidence type="ECO:0000313" key="2">
    <source>
        <dbReference type="EMBL" id="GAQ82614.1"/>
    </source>
</evidence>
<feature type="region of interest" description="Disordered" evidence="1">
    <location>
        <begin position="1"/>
        <end position="23"/>
    </location>
</feature>
<evidence type="ECO:0000313" key="3">
    <source>
        <dbReference type="Proteomes" id="UP000054558"/>
    </source>
</evidence>
<dbReference type="EMBL" id="DF237066">
    <property type="protein sequence ID" value="GAQ82614.1"/>
    <property type="molecule type" value="Genomic_DNA"/>
</dbReference>
<name>A0A1Y1HVF9_KLENI</name>
<dbReference type="Proteomes" id="UP000054558">
    <property type="component" value="Unassembled WGS sequence"/>
</dbReference>
<reference evidence="2 3" key="1">
    <citation type="journal article" date="2014" name="Nat. Commun.">
        <title>Klebsormidium flaccidum genome reveals primary factors for plant terrestrial adaptation.</title>
        <authorList>
            <person name="Hori K."/>
            <person name="Maruyama F."/>
            <person name="Fujisawa T."/>
            <person name="Togashi T."/>
            <person name="Yamamoto N."/>
            <person name="Seo M."/>
            <person name="Sato S."/>
            <person name="Yamada T."/>
            <person name="Mori H."/>
            <person name="Tajima N."/>
            <person name="Moriyama T."/>
            <person name="Ikeuchi M."/>
            <person name="Watanabe M."/>
            <person name="Wada H."/>
            <person name="Kobayashi K."/>
            <person name="Saito M."/>
            <person name="Masuda T."/>
            <person name="Sasaki-Sekimoto Y."/>
            <person name="Mashiguchi K."/>
            <person name="Awai K."/>
            <person name="Shimojima M."/>
            <person name="Masuda S."/>
            <person name="Iwai M."/>
            <person name="Nobusawa T."/>
            <person name="Narise T."/>
            <person name="Kondo S."/>
            <person name="Saito H."/>
            <person name="Sato R."/>
            <person name="Murakawa M."/>
            <person name="Ihara Y."/>
            <person name="Oshima-Yamada Y."/>
            <person name="Ohtaka K."/>
            <person name="Satoh M."/>
            <person name="Sonobe K."/>
            <person name="Ishii M."/>
            <person name="Ohtani R."/>
            <person name="Kanamori-Sato M."/>
            <person name="Honoki R."/>
            <person name="Miyazaki D."/>
            <person name="Mochizuki H."/>
            <person name="Umetsu J."/>
            <person name="Higashi K."/>
            <person name="Shibata D."/>
            <person name="Kamiya Y."/>
            <person name="Sato N."/>
            <person name="Nakamura Y."/>
            <person name="Tabata S."/>
            <person name="Ida S."/>
            <person name="Kurokawa K."/>
            <person name="Ohta H."/>
        </authorList>
    </citation>
    <scope>NUCLEOTIDE SEQUENCE [LARGE SCALE GENOMIC DNA]</scope>
    <source>
        <strain evidence="2 3">NIES-2285</strain>
    </source>
</reference>
<dbReference type="AlphaFoldDB" id="A0A1Y1HVF9"/>
<protein>
    <submittedName>
        <fullName evidence="2">Uncharacterized protein</fullName>
    </submittedName>
</protein>
<evidence type="ECO:0000256" key="1">
    <source>
        <dbReference type="SAM" id="MobiDB-lite"/>
    </source>
</evidence>